<proteinExistence type="predicted"/>
<reference evidence="1" key="1">
    <citation type="journal article" date="2014" name="Int. J. Syst. Evol. Microbiol.">
        <title>Complete genome sequence of Corynebacterium casei LMG S-19264T (=DSM 44701T), isolated from a smear-ripened cheese.</title>
        <authorList>
            <consortium name="US DOE Joint Genome Institute (JGI-PGF)"/>
            <person name="Walter F."/>
            <person name="Albersmeier A."/>
            <person name="Kalinowski J."/>
            <person name="Ruckert C."/>
        </authorList>
    </citation>
    <scope>NUCLEOTIDE SEQUENCE</scope>
    <source>
        <strain evidence="1">JCM 4346</strain>
    </source>
</reference>
<sequence length="102" mass="10839">MVTTSHLAIGPYRASFTRNARSPGAAHLGTQGSNDADAVVPRYHLEWNVRTGPGTCLVAACRGREVGQCVLPRAERRRSDSHYAVTGRGPATEAVLCGHAGR</sequence>
<accession>A0A918F6A4</accession>
<comment type="caution">
    <text evidence="1">The sequence shown here is derived from an EMBL/GenBank/DDBJ whole genome shotgun (WGS) entry which is preliminary data.</text>
</comment>
<dbReference type="Proteomes" id="UP000658320">
    <property type="component" value="Unassembled WGS sequence"/>
</dbReference>
<gene>
    <name evidence="1" type="ORF">GCM10010251_25610</name>
</gene>
<organism evidence="1 2">
    <name type="scientific">Streptomyces aurantiogriseus</name>
    <dbReference type="NCBI Taxonomy" id="66870"/>
    <lineage>
        <taxon>Bacteria</taxon>
        <taxon>Bacillati</taxon>
        <taxon>Actinomycetota</taxon>
        <taxon>Actinomycetes</taxon>
        <taxon>Kitasatosporales</taxon>
        <taxon>Streptomycetaceae</taxon>
        <taxon>Streptomyces</taxon>
    </lineage>
</organism>
<evidence type="ECO:0000313" key="2">
    <source>
        <dbReference type="Proteomes" id="UP000658320"/>
    </source>
</evidence>
<dbReference type="EMBL" id="BMSX01000005">
    <property type="protein sequence ID" value="GGR08812.1"/>
    <property type="molecule type" value="Genomic_DNA"/>
</dbReference>
<protein>
    <submittedName>
        <fullName evidence="1">Uncharacterized protein</fullName>
    </submittedName>
</protein>
<name>A0A918F6A4_9ACTN</name>
<keyword evidence="2" id="KW-1185">Reference proteome</keyword>
<dbReference type="AlphaFoldDB" id="A0A918F6A4"/>
<evidence type="ECO:0000313" key="1">
    <source>
        <dbReference type="EMBL" id="GGR08812.1"/>
    </source>
</evidence>
<reference evidence="1" key="2">
    <citation type="submission" date="2020-09" db="EMBL/GenBank/DDBJ databases">
        <authorList>
            <person name="Sun Q."/>
            <person name="Ohkuma M."/>
        </authorList>
    </citation>
    <scope>NUCLEOTIDE SEQUENCE</scope>
    <source>
        <strain evidence="1">JCM 4346</strain>
    </source>
</reference>